<organism evidence="3 4">
    <name type="scientific">Acinetobacter indicus</name>
    <dbReference type="NCBI Taxonomy" id="756892"/>
    <lineage>
        <taxon>Bacteria</taxon>
        <taxon>Pseudomonadati</taxon>
        <taxon>Pseudomonadota</taxon>
        <taxon>Gammaproteobacteria</taxon>
        <taxon>Moraxellales</taxon>
        <taxon>Moraxellaceae</taxon>
        <taxon>Acinetobacter</taxon>
    </lineage>
</organism>
<dbReference type="AlphaFoldDB" id="A0AAW8Z601"/>
<dbReference type="EMBL" id="JAWJYY010000001">
    <property type="protein sequence ID" value="MDV4316784.1"/>
    <property type="molecule type" value="Genomic_DNA"/>
</dbReference>
<dbReference type="SUPFAM" id="SSF56176">
    <property type="entry name" value="FAD-binding/transporter-associated domain-like"/>
    <property type="match status" value="1"/>
</dbReference>
<protein>
    <submittedName>
        <fullName evidence="3">FAD-binding oxidoreductase</fullName>
    </submittedName>
</protein>
<dbReference type="InterPro" id="IPR016166">
    <property type="entry name" value="FAD-bd_PCMH"/>
</dbReference>
<reference evidence="3" key="1">
    <citation type="submission" date="2023-10" db="EMBL/GenBank/DDBJ databases">
        <authorList>
            <person name="Sykes E.M.E."/>
            <person name="Khan I.U.H."/>
            <person name="Kumar A."/>
        </authorList>
    </citation>
    <scope>NUCLEOTIDE SEQUENCE</scope>
    <source>
        <strain evidence="3">IK5</strain>
    </source>
</reference>
<evidence type="ECO:0000259" key="2">
    <source>
        <dbReference type="PROSITE" id="PS51387"/>
    </source>
</evidence>
<dbReference type="GO" id="GO:0016899">
    <property type="term" value="F:oxidoreductase activity, acting on the CH-OH group of donors, oxygen as acceptor"/>
    <property type="evidence" value="ECO:0007669"/>
    <property type="project" value="InterPro"/>
</dbReference>
<dbReference type="GO" id="GO:0071949">
    <property type="term" value="F:FAD binding"/>
    <property type="evidence" value="ECO:0007669"/>
    <property type="project" value="InterPro"/>
</dbReference>
<dbReference type="Gene3D" id="3.30.465.10">
    <property type="match status" value="1"/>
</dbReference>
<dbReference type="PANTHER" id="PTHR43762">
    <property type="entry name" value="L-GULONOLACTONE OXIDASE"/>
    <property type="match status" value="1"/>
</dbReference>
<keyword evidence="1" id="KW-0285">Flavoprotein</keyword>
<evidence type="ECO:0000256" key="1">
    <source>
        <dbReference type="ARBA" id="ARBA00022827"/>
    </source>
</evidence>
<sequence length="401" mass="44838">MNQTVLVRGQGRSYGDVCLQSGGNVITTESYKRFKAFDAEQGILVCEAGVLLKDIQDTFIPRGWMLPVTPGTQLITVGGAIANDIHGKNHHVRGNFGHHVLALTLLRSDQGVVQCSREQNAALFYATLGGIGLTGVILSAKIQLMPITSSSVAIEYHAFKGIPEFLALAAASNDTHEYTVAWIDCLSGKHVRGVFMQANHVQQGELMLPDATKTKKIPFTPPISCINQLSLKLFNAWYYFSQSRKTQTLQHFYQFQYPLDAIENWNVLYGQKGFYQYQCVIPYDTAEPAIEHLLELIQQAQQGSFLVVLKTFGDLKSEGLLSFPQQGVTLALDFPNLGQRTLALFEQLDAVVLEAQGCLYLAKDARMSQQMFQQSYPNYKKFELYRDPQLISDMAKRLFGY</sequence>
<proteinExistence type="predicted"/>
<dbReference type="InterPro" id="IPR006094">
    <property type="entry name" value="Oxid_FAD_bind_N"/>
</dbReference>
<dbReference type="Pfam" id="PF01565">
    <property type="entry name" value="FAD_binding_4"/>
    <property type="match status" value="1"/>
</dbReference>
<evidence type="ECO:0000313" key="3">
    <source>
        <dbReference type="EMBL" id="MDV4316784.1"/>
    </source>
</evidence>
<dbReference type="InterPro" id="IPR016169">
    <property type="entry name" value="FAD-bd_PCMH_sub2"/>
</dbReference>
<dbReference type="Proteomes" id="UP001284654">
    <property type="component" value="Unassembled WGS sequence"/>
</dbReference>
<comment type="caution">
    <text evidence="3">The sequence shown here is derived from an EMBL/GenBank/DDBJ whole genome shotgun (WGS) entry which is preliminary data.</text>
</comment>
<dbReference type="PROSITE" id="PS51387">
    <property type="entry name" value="FAD_PCMH"/>
    <property type="match status" value="1"/>
</dbReference>
<accession>A0AAW8Z601</accession>
<evidence type="ECO:0000313" key="4">
    <source>
        <dbReference type="Proteomes" id="UP001284654"/>
    </source>
</evidence>
<feature type="domain" description="FAD-binding PCMH-type" evidence="2">
    <location>
        <begin position="1"/>
        <end position="147"/>
    </location>
</feature>
<dbReference type="InterPro" id="IPR036318">
    <property type="entry name" value="FAD-bd_PCMH-like_sf"/>
</dbReference>
<dbReference type="InterPro" id="IPR010031">
    <property type="entry name" value="FAD_lactone_oxidase-like"/>
</dbReference>
<dbReference type="PANTHER" id="PTHR43762:SF1">
    <property type="entry name" value="D-ARABINONO-1,4-LACTONE OXIDASE"/>
    <property type="match status" value="1"/>
</dbReference>
<keyword evidence="1" id="KW-0274">FAD</keyword>
<dbReference type="RefSeq" id="WP_317306582.1">
    <property type="nucleotide sequence ID" value="NZ_JAWJYY010000001.1"/>
</dbReference>
<gene>
    <name evidence="3" type="ORF">MSG88_13710</name>
</gene>
<name>A0AAW8Z601_9GAMM</name>